<evidence type="ECO:0000313" key="4">
    <source>
        <dbReference type="EMBL" id="RPD60144.1"/>
    </source>
</evidence>
<dbReference type="EMBL" id="ML122255">
    <property type="protein sequence ID" value="RPD63996.1"/>
    <property type="molecule type" value="Genomic_DNA"/>
</dbReference>
<dbReference type="Gene3D" id="3.30.420.10">
    <property type="entry name" value="Ribonuclease H-like superfamily/Ribonuclease H"/>
    <property type="match status" value="1"/>
</dbReference>
<dbReference type="Proteomes" id="UP000313359">
    <property type="component" value="Unassembled WGS sequence"/>
</dbReference>
<evidence type="ECO:0000313" key="7">
    <source>
        <dbReference type="EMBL" id="RPD67204.1"/>
    </source>
</evidence>
<evidence type="ECO:0000313" key="5">
    <source>
        <dbReference type="EMBL" id="RPD63807.1"/>
    </source>
</evidence>
<reference evidence="1" key="1">
    <citation type="journal article" date="2018" name="Genome Biol. Evol.">
        <title>Genomics and development of Lentinus tigrinus, a white-rot wood-decaying mushroom with dimorphic fruiting bodies.</title>
        <authorList>
            <person name="Wu B."/>
            <person name="Xu Z."/>
            <person name="Knudson A."/>
            <person name="Carlson A."/>
            <person name="Chen N."/>
            <person name="Kovaka S."/>
            <person name="LaButti K."/>
            <person name="Lipzen A."/>
            <person name="Pennachio C."/>
            <person name="Riley R."/>
            <person name="Schakwitz W."/>
            <person name="Umezawa K."/>
            <person name="Ohm R.A."/>
            <person name="Grigoriev I.V."/>
            <person name="Nagy L.G."/>
            <person name="Gibbons J."/>
            <person name="Hibbett D."/>
        </authorList>
    </citation>
    <scope>NUCLEOTIDE SEQUENCE [LARGE SCALE GENOMIC DNA]</scope>
    <source>
        <strain evidence="1">ALCF2SS1-6</strain>
    </source>
</reference>
<dbReference type="EMBL" id="ML122311">
    <property type="protein sequence ID" value="RPD54064.1"/>
    <property type="molecule type" value="Genomic_DNA"/>
</dbReference>
<dbReference type="EMBL" id="ML122250">
    <property type="protein sequence ID" value="RPD67204.1"/>
    <property type="molecule type" value="Genomic_DNA"/>
</dbReference>
<evidence type="ECO:0000313" key="2">
    <source>
        <dbReference type="EMBL" id="RPD55143.1"/>
    </source>
</evidence>
<organism evidence="1 9">
    <name type="scientific">Lentinus tigrinus ALCF2SS1-6</name>
    <dbReference type="NCBI Taxonomy" id="1328759"/>
    <lineage>
        <taxon>Eukaryota</taxon>
        <taxon>Fungi</taxon>
        <taxon>Dikarya</taxon>
        <taxon>Basidiomycota</taxon>
        <taxon>Agaricomycotina</taxon>
        <taxon>Agaricomycetes</taxon>
        <taxon>Polyporales</taxon>
        <taxon>Polyporaceae</taxon>
        <taxon>Lentinus</taxon>
    </lineage>
</organism>
<dbReference type="InterPro" id="IPR036397">
    <property type="entry name" value="RNaseH_sf"/>
</dbReference>
<sequence length="61" mass="7028">TLKHGGGSLMFWGCFGWKGTGHSCRIDGKMDADLYVEIIEDELVNSIYHWDYNIDDITFQQ</sequence>
<dbReference type="EMBL" id="ML122250">
    <property type="protein sequence ID" value="RPD67449.1"/>
    <property type="molecule type" value="Genomic_DNA"/>
</dbReference>
<dbReference type="OrthoDB" id="3268173at2759"/>
<dbReference type="GO" id="GO:0003676">
    <property type="term" value="F:nucleic acid binding"/>
    <property type="evidence" value="ECO:0007669"/>
    <property type="project" value="InterPro"/>
</dbReference>
<name>A0A5C2RRX5_9APHY</name>
<keyword evidence="9" id="KW-1185">Reference proteome</keyword>
<dbReference type="AlphaFoldDB" id="A0A5C2RRX5"/>
<gene>
    <name evidence="2" type="ORF">L227DRAFT_464021</name>
    <name evidence="6" type="ORF">L227DRAFT_468028</name>
    <name evidence="5" type="ORF">L227DRAFT_469261</name>
    <name evidence="4" type="ORF">L227DRAFT_469577</name>
    <name evidence="1" type="ORF">L227DRAFT_469886</name>
    <name evidence="3" type="ORF">L227DRAFT_471468</name>
    <name evidence="7" type="ORF">L227DRAFT_471785</name>
    <name evidence="8" type="ORF">L227DRAFT_472496</name>
</gene>
<accession>A0A5C2RRX5</accession>
<dbReference type="STRING" id="1328759.A0A5C2RRX5"/>
<dbReference type="EMBL" id="ML122291">
    <property type="protein sequence ID" value="RPD55993.1"/>
    <property type="molecule type" value="Genomic_DNA"/>
</dbReference>
<dbReference type="EMBL" id="ML122298">
    <property type="protein sequence ID" value="RPD55143.1"/>
    <property type="molecule type" value="Genomic_DNA"/>
</dbReference>
<evidence type="ECO:0000313" key="9">
    <source>
        <dbReference type="Proteomes" id="UP000313359"/>
    </source>
</evidence>
<feature type="non-terminal residue" evidence="1">
    <location>
        <position position="1"/>
    </location>
</feature>
<dbReference type="EMBL" id="ML122255">
    <property type="protein sequence ID" value="RPD63807.1"/>
    <property type="molecule type" value="Genomic_DNA"/>
</dbReference>
<evidence type="ECO:0000313" key="6">
    <source>
        <dbReference type="EMBL" id="RPD63996.1"/>
    </source>
</evidence>
<protein>
    <submittedName>
        <fullName evidence="1">Uncharacterized protein</fullName>
    </submittedName>
</protein>
<evidence type="ECO:0000313" key="1">
    <source>
        <dbReference type="EMBL" id="RPD54064.1"/>
    </source>
</evidence>
<evidence type="ECO:0000313" key="3">
    <source>
        <dbReference type="EMBL" id="RPD55993.1"/>
    </source>
</evidence>
<evidence type="ECO:0000313" key="8">
    <source>
        <dbReference type="EMBL" id="RPD67449.1"/>
    </source>
</evidence>
<proteinExistence type="predicted"/>
<dbReference type="EMBL" id="ML122267">
    <property type="protein sequence ID" value="RPD60144.1"/>
    <property type="molecule type" value="Genomic_DNA"/>
</dbReference>
<feature type="non-terminal residue" evidence="1">
    <location>
        <position position="61"/>
    </location>
</feature>